<sequence>MTRMTIAAALLALLTATGAAASVDTSPKPGGVYRLKPGIYVARGASCRSPANADIRQYDGRGLSTAHSRACRARVLSRKGNRYTVSQSCIDAGAGPAPRFIERQTVTVPDALTFSLATRGAATTYRYCPIDQLPAGLRSAVR</sequence>
<dbReference type="Proteomes" id="UP000517753">
    <property type="component" value="Unassembled WGS sequence"/>
</dbReference>
<reference evidence="2 3" key="1">
    <citation type="submission" date="2020-08" db="EMBL/GenBank/DDBJ databases">
        <title>The Agave Microbiome: Exploring the role of microbial communities in plant adaptations to desert environments.</title>
        <authorList>
            <person name="Partida-Martinez L.P."/>
        </authorList>
    </citation>
    <scope>NUCLEOTIDE SEQUENCE [LARGE SCALE GENOMIC DNA]</scope>
    <source>
        <strain evidence="2 3">AS2.3</strain>
    </source>
</reference>
<evidence type="ECO:0000256" key="1">
    <source>
        <dbReference type="SAM" id="SignalP"/>
    </source>
</evidence>
<evidence type="ECO:0000313" key="2">
    <source>
        <dbReference type="EMBL" id="NYD92042.1"/>
    </source>
</evidence>
<keyword evidence="3" id="KW-1185">Reference proteome</keyword>
<accession>A0A7Y9K3M4</accession>
<evidence type="ECO:0000313" key="3">
    <source>
        <dbReference type="Proteomes" id="UP000517753"/>
    </source>
</evidence>
<dbReference type="AlphaFoldDB" id="A0A7Y9K3M4"/>
<dbReference type="EMBL" id="JACCBY010000008">
    <property type="protein sequence ID" value="NYD92042.1"/>
    <property type="molecule type" value="Genomic_DNA"/>
</dbReference>
<feature type="signal peptide" evidence="1">
    <location>
        <begin position="1"/>
        <end position="21"/>
    </location>
</feature>
<dbReference type="RefSeq" id="WP_179510438.1">
    <property type="nucleotide sequence ID" value="NZ_JACCBY010000008.1"/>
</dbReference>
<gene>
    <name evidence="2" type="ORF">HD841_003862</name>
</gene>
<name>A0A7Y9K3M4_9SPHN</name>
<proteinExistence type="predicted"/>
<comment type="caution">
    <text evidence="2">The sequence shown here is derived from an EMBL/GenBank/DDBJ whole genome shotgun (WGS) entry which is preliminary data.</text>
</comment>
<protein>
    <submittedName>
        <fullName evidence="2">Uncharacterized protein</fullName>
    </submittedName>
</protein>
<keyword evidence="1" id="KW-0732">Signal</keyword>
<feature type="chain" id="PRO_5030729676" evidence="1">
    <location>
        <begin position="22"/>
        <end position="142"/>
    </location>
</feature>
<organism evidence="2 3">
    <name type="scientific">Sphingomonas melonis</name>
    <dbReference type="NCBI Taxonomy" id="152682"/>
    <lineage>
        <taxon>Bacteria</taxon>
        <taxon>Pseudomonadati</taxon>
        <taxon>Pseudomonadota</taxon>
        <taxon>Alphaproteobacteria</taxon>
        <taxon>Sphingomonadales</taxon>
        <taxon>Sphingomonadaceae</taxon>
        <taxon>Sphingomonas</taxon>
    </lineage>
</organism>